<evidence type="ECO:0000313" key="2">
    <source>
        <dbReference type="EMBL" id="CBY13558.1"/>
    </source>
</evidence>
<feature type="compositionally biased region" description="Acidic residues" evidence="1">
    <location>
        <begin position="1414"/>
        <end position="1426"/>
    </location>
</feature>
<feature type="region of interest" description="Disordered" evidence="1">
    <location>
        <begin position="562"/>
        <end position="587"/>
    </location>
</feature>
<organism evidence="2">
    <name type="scientific">Oikopleura dioica</name>
    <name type="common">Tunicate</name>
    <dbReference type="NCBI Taxonomy" id="34765"/>
    <lineage>
        <taxon>Eukaryota</taxon>
        <taxon>Metazoa</taxon>
        <taxon>Chordata</taxon>
        <taxon>Tunicata</taxon>
        <taxon>Appendicularia</taxon>
        <taxon>Copelata</taxon>
        <taxon>Oikopleuridae</taxon>
        <taxon>Oikopleura</taxon>
    </lineage>
</organism>
<dbReference type="InParanoid" id="E4XV27"/>
<feature type="compositionally biased region" description="Polar residues" evidence="1">
    <location>
        <begin position="1391"/>
        <end position="1403"/>
    </location>
</feature>
<sequence>MRLFSSPVLDAAALLRTTEGAVLTRQSLLPWWNNRAEGDLYLISSTQNTCGLGTVFNPENRSDSAQELAHALEHYWLVKVSITKLEKQIAALVRKTASFRVTMEMLEAWIAFTEPEYAHGSKLSWHFVQMDKLTSTTPHIGYVTDPSFEAVVKSFSSNRANFPTIKCEVVGKENKAEFLEKIQNVRIDAALSFYRKLDMNGRITFIAPSAPTVERDGVNYEPIGEVKQPPIIDNETVDALVEAWEKVLMLNKLPAKGQKTPGLNIFNTKLIEPALERLYEKLENEEHTRARLRDILAAALFAKMPKPYSNYRSLSRVMEVLEAAGDISGDMQRQELCERAARLMKCAGISRSSISPWTELATLGREVSEKIWSWIQKLARKPFRLPADMLFYPIAQKLPTFDSPSGRAAVHVQPYSDPASLLLVKKKGEIVPVLARYETLKVILLPTTLNCAERFHPALMEMLKYLEGTVDGKHYDHAALMVAIIADNSLIANQEWGKMMKQVRKWPSQGTAVNVHLLPSICDSLLAKKAAKHVAKFVMETKGKLHGEVMRKWAVRFGNGEVDTSSEEMTTSPKPNHHPRDWSKLAEDPTKLSSPLCVKHTPEVGRCCIKGCRENCKDYLICPLHLHMLCAVNNPSTDAQMTPKLSNLKERTFAGERLAKVEEPMELLTPQMRTLFLRDAMTVHDFDNEYEAPDKQFITAAMRHFGTGTKVKWGSQELLQNSALANALEQVVSEFDTEIFYDYTEEFKEAVPEGLIPDMENEEEIIFQLPTHIDPDLRGPMDYSSGSDTDDAPIPAAAHLPKASFFDKMFPPPPLGFYGSVSQQQNGVAVVINYTERRDMQRRISPPIVFGLREEKMVVADFCTELSTWTPEQKDLGFNLGFCPKRLCTELRALARIPYEGRKMKGFPELKVLDEYARKYPNVNFILNSKKLETHQHAKAYWNQMLLKGRVAGHNTFTFLTLTDPGRALPQAFFLSRRGAHIRVWRPVRMGLAAAVRMRPVTKDEHDDLYFFVNLAIADKIMPGLSAENLIGLKLTDMTPEWENRSELLRQRTRRAIAMLALMMELNDLHRIELLRIQNGVLVLETEEWQQAFHLSVQQRTRLRNNTEKDLRGMQLAGIRMVRKAFPQVLDANHFDEWARKVLPYDHRYKAADIIIALMRDIPKILHLPQTTQNVKNFRIQDCMMDYFINRNGQHPLGVREEVNEKLCLREWKEQNTTYGEGAYKKYEHDSYKITRLWTEEALMGKCTKEEAIARSIRRREVLEQSYRALSIFKDSRKRDKDNFDEGKPALPDMHGNRVFNKPKLCGEMSSDEEWVDLLLPRRRTQAEIDEEYREEKEMFEAFQRNYVEPPAVEPAVHHPIQEQVVTDWLLGEVRQWAFIGVAPKAEANNAMTPAQQRENSPSPTFPEALISSEESESESEEAMSTDEEKRDTSDSDSEDSESDRPESPEIPDHWYEGGDSPPRPDDQEEDDQSDSGVGTADIIQQQVDAESADEVASLVEQAQHDHQQEQLRQERLIQPPTYDQVADRNAEADDHAMVKMIYRQNGACADFGHLKAEMPPALFRADVSGPKDGDEIEGPGLDGFVEKPVEGDEDVDPSQVHRQGQKSVKPSKSSLNTDPFINNRRLSVNNEPDCPDFNQENPDEFARQVAEITKDFERLNMGEKAKADWYVNGIRLVPTRSGTKVAFQTGESQRIFEAEETVLAGEKPPHPPSVPGLPEMVISDYGKIRQVRPELSQNRERRKERRLLKEQPRMRSDRLFAVFGITSPQQLVKKEDIEIDLDEFEIRQIHSYIIKISDIANTKIPKEAREQMGRELARLTFQKPLSTTQTIANFAAENGMIRPELVRRRLKEAVIALGLEIMVNSIKTRKQSLSSESGTLPTVTEDEESKGNGEYAAPLSPVPSAQVPPKLDVESSIISLEGDIVELHKKLSHLNRKLTLTAQNPDLICPGEIIQHLQRVERETERFKERKEVSVSKTIIVQNVYTETLALTFGANAAVLFKLVRFSIRSEFKGLSESQRDAKMIPATSPVFRELRATSALVWEVVRERNNSATWILNFRDGVRAIIDTTHHLIFCEMLLFMSNPQRSEMERPLLTHIVKQVRENLTKLFSSAAVGVGHLDQWLLAEKEEGFTKHMAVAKLRQFFPFSGEMHTRTYAFTGLEECDKAIEGGISDWEYLEETPPGYESEEDKMENSRRRMRAPSPEVGTSLDALYEQIKRQRHRCYDL</sequence>
<protein>
    <submittedName>
        <fullName evidence="2">Uncharacterized protein</fullName>
    </submittedName>
</protein>
<dbReference type="EMBL" id="FN653198">
    <property type="protein sequence ID" value="CBY13558.1"/>
    <property type="molecule type" value="Genomic_DNA"/>
</dbReference>
<proteinExistence type="predicted"/>
<feature type="region of interest" description="Disordered" evidence="1">
    <location>
        <begin position="1873"/>
        <end position="1904"/>
    </location>
</feature>
<evidence type="ECO:0000313" key="3">
    <source>
        <dbReference type="Proteomes" id="UP000001307"/>
    </source>
</evidence>
<feature type="region of interest" description="Disordered" evidence="1">
    <location>
        <begin position="2180"/>
        <end position="2206"/>
    </location>
</feature>
<accession>E4XV27</accession>
<gene>
    <name evidence="2" type="ORF">GSOID_T00005352001</name>
</gene>
<dbReference type="Proteomes" id="UP000001307">
    <property type="component" value="Unassembled WGS sequence"/>
</dbReference>
<feature type="compositionally biased region" description="Basic and acidic residues" evidence="1">
    <location>
        <begin position="1443"/>
        <end position="1457"/>
    </location>
</feature>
<feature type="compositionally biased region" description="Basic and acidic residues" evidence="1">
    <location>
        <begin position="1503"/>
        <end position="1516"/>
    </location>
</feature>
<name>E4XV27_OIKDI</name>
<feature type="compositionally biased region" description="Basic and acidic residues" evidence="1">
    <location>
        <begin position="578"/>
        <end position="587"/>
    </location>
</feature>
<reference evidence="2" key="1">
    <citation type="journal article" date="2010" name="Science">
        <title>Plasticity of animal genome architecture unmasked by rapid evolution of a pelagic tunicate.</title>
        <authorList>
            <person name="Denoeud F."/>
            <person name="Henriet S."/>
            <person name="Mungpakdee S."/>
            <person name="Aury J.M."/>
            <person name="Da Silva C."/>
            <person name="Brinkmann H."/>
            <person name="Mikhaleva J."/>
            <person name="Olsen L.C."/>
            <person name="Jubin C."/>
            <person name="Canestro C."/>
            <person name="Bouquet J.M."/>
            <person name="Danks G."/>
            <person name="Poulain J."/>
            <person name="Campsteijn C."/>
            <person name="Adamski M."/>
            <person name="Cross I."/>
            <person name="Yadetie F."/>
            <person name="Muffato M."/>
            <person name="Louis A."/>
            <person name="Butcher S."/>
            <person name="Tsagkogeorga G."/>
            <person name="Konrad A."/>
            <person name="Singh S."/>
            <person name="Jensen M.F."/>
            <person name="Cong E.H."/>
            <person name="Eikeseth-Otteraa H."/>
            <person name="Noel B."/>
            <person name="Anthouard V."/>
            <person name="Porcel B.M."/>
            <person name="Kachouri-Lafond R."/>
            <person name="Nishino A."/>
            <person name="Ugolini M."/>
            <person name="Chourrout P."/>
            <person name="Nishida H."/>
            <person name="Aasland R."/>
            <person name="Huzurbazar S."/>
            <person name="Westhof E."/>
            <person name="Delsuc F."/>
            <person name="Lehrach H."/>
            <person name="Reinhardt R."/>
            <person name="Weissenbach J."/>
            <person name="Roy S.W."/>
            <person name="Artiguenave F."/>
            <person name="Postlethwait J.H."/>
            <person name="Manak J.R."/>
            <person name="Thompson E.M."/>
            <person name="Jaillon O."/>
            <person name="Du Pasquier L."/>
            <person name="Boudinot P."/>
            <person name="Liberles D.A."/>
            <person name="Volff J.N."/>
            <person name="Philippe H."/>
            <person name="Lenhard B."/>
            <person name="Roest Crollius H."/>
            <person name="Wincker P."/>
            <person name="Chourrout D."/>
        </authorList>
    </citation>
    <scope>NUCLEOTIDE SEQUENCE [LARGE SCALE GENOMIC DNA]</scope>
</reference>
<evidence type="ECO:0000256" key="1">
    <source>
        <dbReference type="SAM" id="MobiDB-lite"/>
    </source>
</evidence>
<feature type="region of interest" description="Disordered" evidence="1">
    <location>
        <begin position="1566"/>
        <end position="1629"/>
    </location>
</feature>
<feature type="compositionally biased region" description="Polar residues" evidence="1">
    <location>
        <begin position="1873"/>
        <end position="1883"/>
    </location>
</feature>
<feature type="region of interest" description="Disordered" evidence="1">
    <location>
        <begin position="1391"/>
        <end position="1521"/>
    </location>
</feature>
<dbReference type="OrthoDB" id="10621176at2759"/>
<feature type="compositionally biased region" description="Polar residues" evidence="1">
    <location>
        <begin position="1601"/>
        <end position="1629"/>
    </location>
</feature>
<keyword evidence="3" id="KW-1185">Reference proteome</keyword>